<evidence type="ECO:0000313" key="16">
    <source>
        <dbReference type="Proteomes" id="UP000734854"/>
    </source>
</evidence>
<dbReference type="GO" id="GO:0051537">
    <property type="term" value="F:2 iron, 2 sulfur cluster binding"/>
    <property type="evidence" value="ECO:0007669"/>
    <property type="project" value="UniProtKB-KW"/>
</dbReference>
<sequence length="321" mass="35026">MASLAVAAVFATPSDFLTAPLHRRASHVVTNSSSVSGCLLTKRGDSRRIGQRHRAASLAIRCSSGKGLKYVSVPSLYFVSSIDLASALSPELKSTIDKVVQSQKVVLFMKGTKEFPQCGFSNTVVQVLNSLNVPFDTLNILENEILRQGMKEYSNWPTFPQLYIDGEFFGGCDIVVGILCGQDDEIAASFAINYGLGFAILTAILCHVLLFDGQSILKLWRQASSKANQKFLDLHRRMMKANFAAMPQWWLNLLLLLVTALSIYTVEGFGRALQLFQDGLLLAMPALSRCAWSGGGMRSWSSFVASSSTPNPPSPPCVFLS</sequence>
<dbReference type="InterPro" id="IPR004480">
    <property type="entry name" value="Monothiol_GRX-rel"/>
</dbReference>
<reference evidence="15 16" key="1">
    <citation type="submission" date="2020-08" db="EMBL/GenBank/DDBJ databases">
        <title>Plant Genome Project.</title>
        <authorList>
            <person name="Zhang R.-G."/>
        </authorList>
    </citation>
    <scope>NUCLEOTIDE SEQUENCE [LARGE SCALE GENOMIC DNA]</scope>
    <source>
        <tissue evidence="15">Rhizome</tissue>
    </source>
</reference>
<evidence type="ECO:0000256" key="4">
    <source>
        <dbReference type="ARBA" id="ARBA00022448"/>
    </source>
</evidence>
<keyword evidence="5 13" id="KW-0812">Transmembrane</keyword>
<keyword evidence="11 13" id="KW-0472">Membrane</keyword>
<dbReference type="GO" id="GO:0035673">
    <property type="term" value="F:oligopeptide transmembrane transporter activity"/>
    <property type="evidence" value="ECO:0007669"/>
    <property type="project" value="InterPro"/>
</dbReference>
<dbReference type="EMBL" id="JACMSC010000004">
    <property type="protein sequence ID" value="KAG6523995.1"/>
    <property type="molecule type" value="Genomic_DNA"/>
</dbReference>
<dbReference type="InterPro" id="IPR002109">
    <property type="entry name" value="Glutaredoxin"/>
</dbReference>
<dbReference type="AlphaFoldDB" id="A0A8J5LP48"/>
<evidence type="ECO:0000256" key="12">
    <source>
        <dbReference type="ARBA" id="ARBA00023284"/>
    </source>
</evidence>
<evidence type="ECO:0000256" key="3">
    <source>
        <dbReference type="ARBA" id="ARBA00008983"/>
    </source>
</evidence>
<comment type="similarity">
    <text evidence="3">Belongs to the glutaredoxin family. CGFS subfamily.</text>
</comment>
<keyword evidence="12" id="KW-0676">Redox-active center</keyword>
<dbReference type="SUPFAM" id="SSF52833">
    <property type="entry name" value="Thioredoxin-like"/>
    <property type="match status" value="1"/>
</dbReference>
<keyword evidence="6" id="KW-0001">2Fe-2S</keyword>
<evidence type="ECO:0000259" key="14">
    <source>
        <dbReference type="Pfam" id="PF00462"/>
    </source>
</evidence>
<proteinExistence type="inferred from homology"/>
<dbReference type="FunFam" id="3.40.30.10:FF:000005">
    <property type="entry name" value="Glutaredoxin 5"/>
    <property type="match status" value="1"/>
</dbReference>
<dbReference type="PANTHER" id="PTHR10293">
    <property type="entry name" value="GLUTAREDOXIN FAMILY MEMBER"/>
    <property type="match status" value="1"/>
</dbReference>
<evidence type="ECO:0000256" key="10">
    <source>
        <dbReference type="ARBA" id="ARBA00023014"/>
    </source>
</evidence>
<keyword evidence="4" id="KW-0813">Transport</keyword>
<protein>
    <recommendedName>
        <fullName evidence="14">Glutaredoxin domain-containing protein</fullName>
    </recommendedName>
</protein>
<feature type="domain" description="Glutaredoxin" evidence="14">
    <location>
        <begin position="105"/>
        <end position="168"/>
    </location>
</feature>
<evidence type="ECO:0000256" key="9">
    <source>
        <dbReference type="ARBA" id="ARBA00023004"/>
    </source>
</evidence>
<comment type="function">
    <text evidence="1">May only reduce GSH-thiol disulfides, but not protein disulfides.</text>
</comment>
<keyword evidence="10" id="KW-0411">Iron-sulfur</keyword>
<evidence type="ECO:0000256" key="2">
    <source>
        <dbReference type="ARBA" id="ARBA00004141"/>
    </source>
</evidence>
<dbReference type="GO" id="GO:0016020">
    <property type="term" value="C:membrane"/>
    <property type="evidence" value="ECO:0007669"/>
    <property type="project" value="UniProtKB-SubCell"/>
</dbReference>
<dbReference type="Gene3D" id="3.40.30.10">
    <property type="entry name" value="Glutaredoxin"/>
    <property type="match status" value="1"/>
</dbReference>
<feature type="transmembrane region" description="Helical" evidence="13">
    <location>
        <begin position="249"/>
        <end position="266"/>
    </location>
</feature>
<name>A0A8J5LP48_ZINOF</name>
<keyword evidence="7" id="KW-0479">Metal-binding</keyword>
<keyword evidence="16" id="KW-1185">Reference proteome</keyword>
<feature type="transmembrane region" description="Helical" evidence="13">
    <location>
        <begin position="190"/>
        <end position="211"/>
    </location>
</feature>
<organism evidence="15 16">
    <name type="scientific">Zingiber officinale</name>
    <name type="common">Ginger</name>
    <name type="synonym">Amomum zingiber</name>
    <dbReference type="NCBI Taxonomy" id="94328"/>
    <lineage>
        <taxon>Eukaryota</taxon>
        <taxon>Viridiplantae</taxon>
        <taxon>Streptophyta</taxon>
        <taxon>Embryophyta</taxon>
        <taxon>Tracheophyta</taxon>
        <taxon>Spermatophyta</taxon>
        <taxon>Magnoliopsida</taxon>
        <taxon>Liliopsida</taxon>
        <taxon>Zingiberales</taxon>
        <taxon>Zingiberaceae</taxon>
        <taxon>Zingiber</taxon>
    </lineage>
</organism>
<dbReference type="GO" id="GO:0046872">
    <property type="term" value="F:metal ion binding"/>
    <property type="evidence" value="ECO:0007669"/>
    <property type="project" value="UniProtKB-KW"/>
</dbReference>
<evidence type="ECO:0000256" key="6">
    <source>
        <dbReference type="ARBA" id="ARBA00022714"/>
    </source>
</evidence>
<evidence type="ECO:0000256" key="8">
    <source>
        <dbReference type="ARBA" id="ARBA00022989"/>
    </source>
</evidence>
<evidence type="ECO:0000313" key="15">
    <source>
        <dbReference type="EMBL" id="KAG6523995.1"/>
    </source>
</evidence>
<keyword evidence="9" id="KW-0408">Iron</keyword>
<dbReference type="PANTHER" id="PTHR10293:SF72">
    <property type="entry name" value="MONOTHIOL GLUTAREDOXIN-S14, CHLOROPLASTIC"/>
    <property type="match status" value="1"/>
</dbReference>
<evidence type="ECO:0000256" key="1">
    <source>
        <dbReference type="ARBA" id="ARBA00002426"/>
    </source>
</evidence>
<dbReference type="InterPro" id="IPR036249">
    <property type="entry name" value="Thioredoxin-like_sf"/>
</dbReference>
<dbReference type="InterPro" id="IPR004813">
    <property type="entry name" value="OPT"/>
</dbReference>
<evidence type="ECO:0000256" key="13">
    <source>
        <dbReference type="SAM" id="Phobius"/>
    </source>
</evidence>
<dbReference type="Proteomes" id="UP000734854">
    <property type="component" value="Unassembled WGS sequence"/>
</dbReference>
<dbReference type="InterPro" id="IPR033658">
    <property type="entry name" value="GRX_PICOT-like"/>
</dbReference>
<keyword evidence="8 13" id="KW-1133">Transmembrane helix</keyword>
<dbReference type="PROSITE" id="PS51354">
    <property type="entry name" value="GLUTAREDOXIN_2"/>
    <property type="match status" value="1"/>
</dbReference>
<evidence type="ECO:0000256" key="5">
    <source>
        <dbReference type="ARBA" id="ARBA00022692"/>
    </source>
</evidence>
<gene>
    <name evidence="15" type="ORF">ZIOFF_013884</name>
</gene>
<dbReference type="CDD" id="cd03028">
    <property type="entry name" value="GRX_PICOT_like"/>
    <property type="match status" value="1"/>
</dbReference>
<comment type="subcellular location">
    <subcellularLocation>
        <location evidence="2">Membrane</location>
        <topology evidence="2">Multi-pass membrane protein</topology>
    </subcellularLocation>
</comment>
<evidence type="ECO:0000256" key="11">
    <source>
        <dbReference type="ARBA" id="ARBA00023136"/>
    </source>
</evidence>
<comment type="caution">
    <text evidence="15">The sequence shown here is derived from an EMBL/GenBank/DDBJ whole genome shotgun (WGS) entry which is preliminary data.</text>
</comment>
<dbReference type="NCBIfam" id="TIGR00365">
    <property type="entry name" value="Grx4 family monothiol glutaredoxin"/>
    <property type="match status" value="1"/>
</dbReference>
<evidence type="ECO:0000256" key="7">
    <source>
        <dbReference type="ARBA" id="ARBA00022723"/>
    </source>
</evidence>
<dbReference type="Pfam" id="PF03169">
    <property type="entry name" value="OPT"/>
    <property type="match status" value="1"/>
</dbReference>
<accession>A0A8J5LP48</accession>
<dbReference type="Pfam" id="PF00462">
    <property type="entry name" value="Glutaredoxin"/>
    <property type="match status" value="1"/>
</dbReference>